<dbReference type="GO" id="GO:0016747">
    <property type="term" value="F:acyltransferase activity, transferring groups other than amino-acyl groups"/>
    <property type="evidence" value="ECO:0007669"/>
    <property type="project" value="UniProtKB-ARBA"/>
</dbReference>
<keyword evidence="1" id="KW-0808">Transferase</keyword>
<gene>
    <name evidence="3" type="ORF">EJB05_33313</name>
</gene>
<evidence type="ECO:0000256" key="2">
    <source>
        <dbReference type="ARBA" id="ARBA00023315"/>
    </source>
</evidence>
<name>A0A5J9U0T3_9POAL</name>
<dbReference type="Proteomes" id="UP000324897">
    <property type="component" value="Chromosome 7"/>
</dbReference>
<dbReference type="InterPro" id="IPR023213">
    <property type="entry name" value="CAT-like_dom_sf"/>
</dbReference>
<evidence type="ECO:0000313" key="3">
    <source>
        <dbReference type="EMBL" id="TVU17292.1"/>
    </source>
</evidence>
<protein>
    <submittedName>
        <fullName evidence="3">Uncharacterized protein</fullName>
    </submittedName>
</protein>
<evidence type="ECO:0000313" key="4">
    <source>
        <dbReference type="Proteomes" id="UP000324897"/>
    </source>
</evidence>
<dbReference type="EMBL" id="RWGY01000029">
    <property type="protein sequence ID" value="TVU17292.1"/>
    <property type="molecule type" value="Genomic_DNA"/>
</dbReference>
<sequence length="491" mass="52253">MAPQPEFRVLDTENVLITTTPDLDGAHGVPAAACSVPLTFFDVKWLHLPPVERVLLYRLPDDADAAAIISNLKSSLSHALKAFYPLAGRVRLIVPGAGKNTDDVIRHELFYQPGDGVQFTTAEYDADVDDLASDEVRVAAVSPLAPPLPEGRAVLAVQATKLRRGIALGVTIHHSSCDGRSSTHFLHTWASACAAAGDQHLPAAAVKAIDDLPVIDADRTLVPDPRGLYDTYLNAMPPIARSKDLEFVRSKQPPSGDVAVATFTLSAEALQSVRSAVAREAARRGEALSPRCSPLVAAYGLMWWCHCNAAVPDVKRSSSASSSYYFLFSVDQRARLKPAPLPDRYFGNCMCPAITTVPRDEMTMTGDDGGATVAGGLYAACAAVAAAIEEEVGEGAQEERWDGCVARVKRAVANGTLSVAGSPRFRVYGLDFGFGRPIKVHMVSVAKAGAISVADARAGGRGLELGVSLPPDAMDRFRSCFAKAMDACLRQ</sequence>
<dbReference type="Pfam" id="PF02458">
    <property type="entry name" value="Transferase"/>
    <property type="match status" value="1"/>
</dbReference>
<dbReference type="InterPro" id="IPR051504">
    <property type="entry name" value="Plant_metabolite_acyltrans"/>
</dbReference>
<dbReference type="PANTHER" id="PTHR31625">
    <property type="match status" value="1"/>
</dbReference>
<dbReference type="AlphaFoldDB" id="A0A5J9U0T3"/>
<comment type="caution">
    <text evidence="3">The sequence shown here is derived from an EMBL/GenBank/DDBJ whole genome shotgun (WGS) entry which is preliminary data.</text>
</comment>
<accession>A0A5J9U0T3</accession>
<organism evidence="3 4">
    <name type="scientific">Eragrostis curvula</name>
    <name type="common">weeping love grass</name>
    <dbReference type="NCBI Taxonomy" id="38414"/>
    <lineage>
        <taxon>Eukaryota</taxon>
        <taxon>Viridiplantae</taxon>
        <taxon>Streptophyta</taxon>
        <taxon>Embryophyta</taxon>
        <taxon>Tracheophyta</taxon>
        <taxon>Spermatophyta</taxon>
        <taxon>Magnoliopsida</taxon>
        <taxon>Liliopsida</taxon>
        <taxon>Poales</taxon>
        <taxon>Poaceae</taxon>
        <taxon>PACMAD clade</taxon>
        <taxon>Chloridoideae</taxon>
        <taxon>Eragrostideae</taxon>
        <taxon>Eragrostidinae</taxon>
        <taxon>Eragrostis</taxon>
    </lineage>
</organism>
<reference evidence="3 4" key="1">
    <citation type="journal article" date="2019" name="Sci. Rep.">
        <title>A high-quality genome of Eragrostis curvula grass provides insights into Poaceae evolution and supports new strategies to enhance forage quality.</title>
        <authorList>
            <person name="Carballo J."/>
            <person name="Santos B.A.C.M."/>
            <person name="Zappacosta D."/>
            <person name="Garbus I."/>
            <person name="Selva J.P."/>
            <person name="Gallo C.A."/>
            <person name="Diaz A."/>
            <person name="Albertini E."/>
            <person name="Caccamo M."/>
            <person name="Echenique V."/>
        </authorList>
    </citation>
    <scope>NUCLEOTIDE SEQUENCE [LARGE SCALE GENOMIC DNA]</scope>
    <source>
        <strain evidence="4">cv. Victoria</strain>
        <tissue evidence="3">Leaf</tissue>
    </source>
</reference>
<evidence type="ECO:0000256" key="1">
    <source>
        <dbReference type="ARBA" id="ARBA00022679"/>
    </source>
</evidence>
<dbReference type="Gene3D" id="3.30.559.10">
    <property type="entry name" value="Chloramphenicol acetyltransferase-like domain"/>
    <property type="match status" value="2"/>
</dbReference>
<keyword evidence="4" id="KW-1185">Reference proteome</keyword>
<feature type="non-terminal residue" evidence="3">
    <location>
        <position position="1"/>
    </location>
</feature>
<proteinExistence type="predicted"/>
<dbReference type="Gramene" id="TVU17292">
    <property type="protein sequence ID" value="TVU17292"/>
    <property type="gene ID" value="EJB05_33313"/>
</dbReference>
<dbReference type="OrthoDB" id="1862401at2759"/>
<keyword evidence="2" id="KW-0012">Acyltransferase</keyword>